<dbReference type="PANTHER" id="PTHR34546:SF3">
    <property type="entry name" value="OS06G0153600 PROTEIN"/>
    <property type="match status" value="1"/>
</dbReference>
<feature type="region of interest" description="Disordered" evidence="1">
    <location>
        <begin position="826"/>
        <end position="854"/>
    </location>
</feature>
<accession>A0AAE1IS98</accession>
<organism evidence="2 3">
    <name type="scientific">Acacia crassicarpa</name>
    <name type="common">northern wattle</name>
    <dbReference type="NCBI Taxonomy" id="499986"/>
    <lineage>
        <taxon>Eukaryota</taxon>
        <taxon>Viridiplantae</taxon>
        <taxon>Streptophyta</taxon>
        <taxon>Embryophyta</taxon>
        <taxon>Tracheophyta</taxon>
        <taxon>Spermatophyta</taxon>
        <taxon>Magnoliopsida</taxon>
        <taxon>eudicotyledons</taxon>
        <taxon>Gunneridae</taxon>
        <taxon>Pentapetalae</taxon>
        <taxon>rosids</taxon>
        <taxon>fabids</taxon>
        <taxon>Fabales</taxon>
        <taxon>Fabaceae</taxon>
        <taxon>Caesalpinioideae</taxon>
        <taxon>mimosoid clade</taxon>
        <taxon>Acacieae</taxon>
        <taxon>Acacia</taxon>
    </lineage>
</organism>
<dbReference type="AlphaFoldDB" id="A0AAE1IS98"/>
<sequence>MDPYHEERLRNEVFYLHSLYDEERLTNEVLYLHSLWHQGPPNPRPFHIPYNPRPYSLIHQSSVNLNPRPPYPFVPNHPRPLQPVHSSSFKNKKRKKKKPTKKRDGRKRTRVDPHLNSDSEWPMPTQDSAPVVSGWPPMEPRPAQVTPPLSAEDKEKLQALQVQYKARQACREFLFDYDDSDDEADEDDVEDDEDSFDDDDDEAEEIAEFFSKLFGENNELRNYYHKCWERGEFRCLVCGLADNKNAGKRFHDCVGLVQHSMSISRTKNRRAHRAFGNAVCNVLGWDINRLPTIVIKNDVKPAEAEGKTNDNTAEGKDGSLFPDKLDEASVEHLGEPVKQDVEVVHETIKRVSEMFSPTQDSAPVDSEWPPLEPPPTHVTRPLSAEEKEILEVLQVQYKARRACQEFLLSSDYSNDGCDDDDDEDDMDDDDELEEMRDFFLKLFGENNELWKYYEKCWEHGEFRCLVCGVANNKNVGKRFLDCVSLVQHSMLISRTKNRRAHRAFGNAVCNVLGWDINRLPTIVIRKEVKPPETEGKTDVNAADGEDGSLSYKLDEVSGGQLGEPVKQNVEVVYETIKRVSELLAPTQDSAPEDAAWPPLEPCPTQATHPLSAEEKETLEVLQVQYKARQACREFLFGSDDSDDGGDDDEEDNMDNDDPDDDELKEMGDFFLKLFGENNELRKYYEKCWEHGEFRCLVCGVADNKNAGKRFHDCVGLVQHSMSISRTKKKRAHRAFGNALCNVLGWDINRLPTIVVKNEVRPAEAKVVNLLELNYAYLLQGKTNENDDGKVGSVSSDKLDYKASVEQLCEPVKQGVEVVRETIKQVSEVEPDKSADDQVNRASSQNFEEDHDVPH</sequence>
<comment type="caution">
    <text evidence="2">The sequence shown here is derived from an EMBL/GenBank/DDBJ whole genome shotgun (WGS) entry which is preliminary data.</text>
</comment>
<evidence type="ECO:0000256" key="1">
    <source>
        <dbReference type="SAM" id="MobiDB-lite"/>
    </source>
</evidence>
<gene>
    <name evidence="2" type="ORF">QN277_008836</name>
</gene>
<keyword evidence="3" id="KW-1185">Reference proteome</keyword>
<feature type="compositionally biased region" description="Basic and acidic residues" evidence="1">
    <location>
        <begin position="829"/>
        <end position="838"/>
    </location>
</feature>
<reference evidence="2" key="1">
    <citation type="submission" date="2023-10" db="EMBL/GenBank/DDBJ databases">
        <title>Chromosome-level genome of the transformable northern wattle, Acacia crassicarpa.</title>
        <authorList>
            <person name="Massaro I."/>
            <person name="Sinha N.R."/>
            <person name="Poethig S."/>
            <person name="Leichty A.R."/>
        </authorList>
    </citation>
    <scope>NUCLEOTIDE SEQUENCE</scope>
    <source>
        <strain evidence="2">Acra3RX</strain>
        <tissue evidence="2">Leaf</tissue>
    </source>
</reference>
<evidence type="ECO:0000313" key="2">
    <source>
        <dbReference type="EMBL" id="KAK4255903.1"/>
    </source>
</evidence>
<protein>
    <submittedName>
        <fullName evidence="2">Uncharacterized protein</fullName>
    </submittedName>
</protein>
<feature type="region of interest" description="Disordered" evidence="1">
    <location>
        <begin position="356"/>
        <end position="379"/>
    </location>
</feature>
<feature type="region of interest" description="Disordered" evidence="1">
    <location>
        <begin position="636"/>
        <end position="661"/>
    </location>
</feature>
<feature type="compositionally biased region" description="Pro residues" evidence="1">
    <location>
        <begin position="68"/>
        <end position="81"/>
    </location>
</feature>
<dbReference type="Proteomes" id="UP001293593">
    <property type="component" value="Unassembled WGS sequence"/>
</dbReference>
<feature type="compositionally biased region" description="Acidic residues" evidence="1">
    <location>
        <begin position="639"/>
        <end position="661"/>
    </location>
</feature>
<evidence type="ECO:0000313" key="3">
    <source>
        <dbReference type="Proteomes" id="UP001293593"/>
    </source>
</evidence>
<proteinExistence type="predicted"/>
<feature type="compositionally biased region" description="Basic residues" evidence="1">
    <location>
        <begin position="90"/>
        <end position="109"/>
    </location>
</feature>
<feature type="region of interest" description="Disordered" evidence="1">
    <location>
        <begin position="179"/>
        <end position="201"/>
    </location>
</feature>
<feature type="region of interest" description="Disordered" evidence="1">
    <location>
        <begin position="68"/>
        <end position="150"/>
    </location>
</feature>
<dbReference type="EMBL" id="JAWXYG010000013">
    <property type="protein sequence ID" value="KAK4255903.1"/>
    <property type="molecule type" value="Genomic_DNA"/>
</dbReference>
<name>A0AAE1IS98_9FABA</name>
<dbReference type="PANTHER" id="PTHR34546">
    <property type="entry name" value="OS06G0153600 PROTEIN"/>
    <property type="match status" value="1"/>
</dbReference>